<reference evidence="2 3" key="1">
    <citation type="submission" date="2024-03" db="EMBL/GenBank/DDBJ databases">
        <authorList>
            <person name="Jo J.-H."/>
        </authorList>
    </citation>
    <scope>NUCLEOTIDE SEQUENCE [LARGE SCALE GENOMIC DNA]</scope>
    <source>
        <strain evidence="2 3">PS1R-30</strain>
    </source>
</reference>
<proteinExistence type="predicted"/>
<dbReference type="PIRSF" id="PIRSF028139">
    <property type="entry name" value="DOPA-diox_rel_Mll2280"/>
    <property type="match status" value="1"/>
</dbReference>
<accession>A0ABU8RT35</accession>
<evidence type="ECO:0000256" key="1">
    <source>
        <dbReference type="SAM" id="MobiDB-lite"/>
    </source>
</evidence>
<evidence type="ECO:0000313" key="2">
    <source>
        <dbReference type="EMBL" id="MEJ5976260.1"/>
    </source>
</evidence>
<dbReference type="InterPro" id="IPR023389">
    <property type="entry name" value="DOPA-like_sf"/>
</dbReference>
<keyword evidence="3" id="KW-1185">Reference proteome</keyword>
<organism evidence="2 3">
    <name type="scientific">Novosphingobium anseongense</name>
    <dbReference type="NCBI Taxonomy" id="3133436"/>
    <lineage>
        <taxon>Bacteria</taxon>
        <taxon>Pseudomonadati</taxon>
        <taxon>Pseudomonadota</taxon>
        <taxon>Alphaproteobacteria</taxon>
        <taxon>Sphingomonadales</taxon>
        <taxon>Sphingomonadaceae</taxon>
        <taxon>Novosphingobium</taxon>
    </lineage>
</organism>
<dbReference type="InterPro" id="IPR014980">
    <property type="entry name" value="DOPA_dioxygen"/>
</dbReference>
<dbReference type="Pfam" id="PF08883">
    <property type="entry name" value="DOPA_dioxygen"/>
    <property type="match status" value="1"/>
</dbReference>
<dbReference type="PANTHER" id="PTHR36423">
    <property type="entry name" value="AFR070WP"/>
    <property type="match status" value="1"/>
</dbReference>
<sequence length="136" mass="15089">MTQTLQAIASYHAHVYFQSPAEREIAALVRAQVAERFRVRLGRWHEVPVGPHGAAMYQIAFETTLFAELVPWLMLNRGGLSVLVHPNTTAPRRDHLEHALWLGTPLALFGDRLPEHQDVPDAAGEPNTEPALNGQG</sequence>
<name>A0ABU8RT35_9SPHN</name>
<dbReference type="PANTHER" id="PTHR36423:SF2">
    <property type="entry name" value="AFR070WP"/>
    <property type="match status" value="1"/>
</dbReference>
<dbReference type="RefSeq" id="WP_339586178.1">
    <property type="nucleotide sequence ID" value="NZ_JBBHJZ010000001.1"/>
</dbReference>
<dbReference type="Proteomes" id="UP001361239">
    <property type="component" value="Unassembled WGS sequence"/>
</dbReference>
<evidence type="ECO:0000313" key="3">
    <source>
        <dbReference type="Proteomes" id="UP001361239"/>
    </source>
</evidence>
<comment type="caution">
    <text evidence="2">The sequence shown here is derived from an EMBL/GenBank/DDBJ whole genome shotgun (WGS) entry which is preliminary data.</text>
</comment>
<gene>
    <name evidence="2" type="ORF">WG901_06420</name>
</gene>
<protein>
    <submittedName>
        <fullName evidence="2">DOPA 4,5-dioxygenase family protein</fullName>
    </submittedName>
</protein>
<dbReference type="Gene3D" id="3.30.70.1240">
    <property type="entry name" value="DOPA-like domains"/>
    <property type="match status" value="1"/>
</dbReference>
<dbReference type="EMBL" id="JBBHJZ010000001">
    <property type="protein sequence ID" value="MEJ5976260.1"/>
    <property type="molecule type" value="Genomic_DNA"/>
</dbReference>
<dbReference type="SUPFAM" id="SSF143410">
    <property type="entry name" value="DOPA-like"/>
    <property type="match status" value="1"/>
</dbReference>
<feature type="region of interest" description="Disordered" evidence="1">
    <location>
        <begin position="115"/>
        <end position="136"/>
    </location>
</feature>